<evidence type="ECO:0000256" key="1">
    <source>
        <dbReference type="ARBA" id="ARBA00006479"/>
    </source>
</evidence>
<sequence>MKWERQAAVGTAADGAAAAVAAIGIDFGGTKIEAALARPDGTLLDRERLDTEAHRGPRQALERTADAVRRLEARARETYGVTVTGYGAVAPGIVQSDRILLTPNLPGWEDLALAAEVQRLLGLDRPPAVGNDVRAGALAELRFGALRGTDPGLYVSLGTGVSAAVTIGGRVLAGANQAAGEIAYIDPGAGRHGDSAGAPLEEIIGGRALGERASALLGETVTTAELFARARTGSDSAARTIVNDALAVLARSIANIAALIDPEVVVIGGGMMASADVIIPVIRKRLTDTLPFPPRVAPAHFTRDASLHGAIALALSSQSEKSQLTTVGCRV</sequence>
<dbReference type="EMBL" id="JAGSOH010000006">
    <property type="protein sequence ID" value="MBR7825537.1"/>
    <property type="molecule type" value="Genomic_DNA"/>
</dbReference>
<dbReference type="SUPFAM" id="SSF53067">
    <property type="entry name" value="Actin-like ATPase domain"/>
    <property type="match status" value="1"/>
</dbReference>
<organism evidence="2 3">
    <name type="scientific">Actinospica acidithermotolerans</name>
    <dbReference type="NCBI Taxonomy" id="2828514"/>
    <lineage>
        <taxon>Bacteria</taxon>
        <taxon>Bacillati</taxon>
        <taxon>Actinomycetota</taxon>
        <taxon>Actinomycetes</taxon>
        <taxon>Catenulisporales</taxon>
        <taxon>Actinospicaceae</taxon>
        <taxon>Actinospica</taxon>
    </lineage>
</organism>
<comment type="similarity">
    <text evidence="1">Belongs to the ROK (NagC/XylR) family.</text>
</comment>
<dbReference type="AlphaFoldDB" id="A0A941IHB4"/>
<evidence type="ECO:0000313" key="2">
    <source>
        <dbReference type="EMBL" id="MBR7825537.1"/>
    </source>
</evidence>
<protein>
    <submittedName>
        <fullName evidence="2">ROK family protein</fullName>
    </submittedName>
</protein>
<keyword evidence="3" id="KW-1185">Reference proteome</keyword>
<proteinExistence type="inferred from homology"/>
<dbReference type="Gene3D" id="3.30.420.40">
    <property type="match status" value="2"/>
</dbReference>
<dbReference type="PANTHER" id="PTHR18964:SF169">
    <property type="entry name" value="N-ACETYLMANNOSAMINE KINASE"/>
    <property type="match status" value="1"/>
</dbReference>
<dbReference type="InterPro" id="IPR043129">
    <property type="entry name" value="ATPase_NBD"/>
</dbReference>
<evidence type="ECO:0000313" key="3">
    <source>
        <dbReference type="Proteomes" id="UP000676325"/>
    </source>
</evidence>
<comment type="caution">
    <text evidence="2">The sequence shown here is derived from an EMBL/GenBank/DDBJ whole genome shotgun (WGS) entry which is preliminary data.</text>
</comment>
<dbReference type="PANTHER" id="PTHR18964">
    <property type="entry name" value="ROK (REPRESSOR, ORF, KINASE) FAMILY"/>
    <property type="match status" value="1"/>
</dbReference>
<accession>A0A941IHB4</accession>
<dbReference type="RefSeq" id="WP_212516684.1">
    <property type="nucleotide sequence ID" value="NZ_JAGSOH010000006.1"/>
</dbReference>
<dbReference type="InterPro" id="IPR000600">
    <property type="entry name" value="ROK"/>
</dbReference>
<reference evidence="2" key="1">
    <citation type="submission" date="2021-04" db="EMBL/GenBank/DDBJ databases">
        <title>Genome based classification of Actinospica acidithermotolerans sp. nov., an actinobacterium isolated from an Indonesian hot spring.</title>
        <authorList>
            <person name="Kusuma A.B."/>
            <person name="Putra K.E."/>
            <person name="Nafisah S."/>
            <person name="Loh J."/>
            <person name="Nouioui I."/>
            <person name="Goodfellow M."/>
        </authorList>
    </citation>
    <scope>NUCLEOTIDE SEQUENCE</scope>
    <source>
        <strain evidence="2">MGRD01-02</strain>
    </source>
</reference>
<dbReference type="Pfam" id="PF00480">
    <property type="entry name" value="ROK"/>
    <property type="match status" value="1"/>
</dbReference>
<name>A0A941IHB4_9ACTN</name>
<dbReference type="Proteomes" id="UP000676325">
    <property type="component" value="Unassembled WGS sequence"/>
</dbReference>
<gene>
    <name evidence="2" type="ORF">KDK95_04410</name>
</gene>